<dbReference type="EMBL" id="JBHMEY010000094">
    <property type="protein sequence ID" value="MFB9098535.1"/>
    <property type="molecule type" value="Genomic_DNA"/>
</dbReference>
<evidence type="ECO:0000256" key="5">
    <source>
        <dbReference type="ARBA" id="ARBA00022729"/>
    </source>
</evidence>
<feature type="chain" id="PRO_5045768944" evidence="9">
    <location>
        <begin position="21"/>
        <end position="919"/>
    </location>
</feature>
<keyword evidence="7 8" id="KW-0998">Cell outer membrane</keyword>
<dbReference type="Gene3D" id="2.170.130.10">
    <property type="entry name" value="TonB-dependent receptor, plug domain"/>
    <property type="match status" value="1"/>
</dbReference>
<keyword evidence="6 8" id="KW-0472">Membrane</keyword>
<dbReference type="InterPro" id="IPR008969">
    <property type="entry name" value="CarboxyPept-like_regulatory"/>
</dbReference>
<protein>
    <submittedName>
        <fullName evidence="11">Carboxypeptidase-like regulatory domain-containing protein</fullName>
    </submittedName>
</protein>
<dbReference type="PROSITE" id="PS52016">
    <property type="entry name" value="TONB_DEPENDENT_REC_3"/>
    <property type="match status" value="1"/>
</dbReference>
<evidence type="ECO:0000256" key="4">
    <source>
        <dbReference type="ARBA" id="ARBA00022692"/>
    </source>
</evidence>
<dbReference type="SUPFAM" id="SSF56935">
    <property type="entry name" value="Porins"/>
    <property type="match status" value="1"/>
</dbReference>
<comment type="similarity">
    <text evidence="8">Belongs to the TonB-dependent receptor family.</text>
</comment>
<dbReference type="RefSeq" id="WP_236452769.1">
    <property type="nucleotide sequence ID" value="NZ_CBCSGE010000001.1"/>
</dbReference>
<dbReference type="SUPFAM" id="SSF49464">
    <property type="entry name" value="Carboxypeptidase regulatory domain-like"/>
    <property type="match status" value="1"/>
</dbReference>
<dbReference type="InterPro" id="IPR012910">
    <property type="entry name" value="Plug_dom"/>
</dbReference>
<dbReference type="Gene3D" id="2.40.170.20">
    <property type="entry name" value="TonB-dependent receptor, beta-barrel domain"/>
    <property type="match status" value="1"/>
</dbReference>
<dbReference type="Proteomes" id="UP001589607">
    <property type="component" value="Unassembled WGS sequence"/>
</dbReference>
<dbReference type="Pfam" id="PF07715">
    <property type="entry name" value="Plug"/>
    <property type="match status" value="1"/>
</dbReference>
<sequence length="919" mass="105681">MKKKFLINFLFILFASTLQGQNNEETKYSFSFENKTIKECFIEIENKTQNRFYFNEKWTDLNKKINLSFNEVNLETILNDIIKDTNLNFFKDDNKFIITQSNFIYTDINTNLIVKDSVINENKTSPLFFEKIIDNQDTESESITIIGKQDGVNHKKTHVLDGIIIDTKTNNPISGVVINVTNRNKKTETNIDGYFKIELPDGLNVIEIISMSYKKINQKIILKKDATLNYQLTENITLLNEVVVQKEKNKEVKTVASGVTTFNVEKAKNVPLVLGERDIIKLALSLPGIKAASEGSSGINVRGGKDDQNLFLLDNATIYNPSHFFGFFSSVNPYLVNEVNIYKGHIPAEFGGRIASVFEINSKEGNYEKFKGEGGIGPVTSNITFTTPIVKGKSTLIAGARATYSKWILKQIDNENLQKSDANFYDIYLKYKHKINENNAIETSAYYSKDNFNISSDSLYSYSNSAFSLNWKHNFNKKNISNFQLINSNYAFGIDYVADNLKSFNYDFNINETKFIFKNVYFYNEKHKFSYGLNTTLYQLNPGELKPIDENSLLIYRKINDEKGLESALFINDEYSLNKKLSFNLGLRYSSFLAMGPSTQTIYRNGAPTTSGNIEEIRTYKNNEAIKNYNGLEYRFGSRYMFNETFSVKLAYTTNYQYLHKLSSNTTQSPTDTWKLADLNIKPAFGQQISLGFFKSLKDDLYQISLEGYYKKTENFLDFKVGSDLLLSESIERDAIQGKGKAYGVEFLIKKSEGRLNGWIGYTYSRSLIQLNDNTPDKVVNNGNYFASNFDKPHDFNTILNYKFTKRYSASFNFTYQTGRPVTYPVGTYTYGNAQYTLYSDRNKFRIPDYYRVDIGINIEGNHKIKKPYHSFWNISVYNLLGRNNPHSIFFVTENGQIKAYKTSIFSYPIPTITYNFKF</sequence>
<comment type="subcellular location">
    <subcellularLocation>
        <location evidence="1 8">Cell outer membrane</location>
        <topology evidence="1 8">Multi-pass membrane protein</topology>
    </subcellularLocation>
</comment>
<dbReference type="Gene3D" id="2.60.40.1120">
    <property type="entry name" value="Carboxypeptidase-like, regulatory domain"/>
    <property type="match status" value="1"/>
</dbReference>
<dbReference type="InterPro" id="IPR037066">
    <property type="entry name" value="Plug_dom_sf"/>
</dbReference>
<evidence type="ECO:0000256" key="7">
    <source>
        <dbReference type="ARBA" id="ARBA00023237"/>
    </source>
</evidence>
<gene>
    <name evidence="11" type="ORF">ACFFVF_18670</name>
</gene>
<evidence type="ECO:0000256" key="6">
    <source>
        <dbReference type="ARBA" id="ARBA00023136"/>
    </source>
</evidence>
<feature type="signal peptide" evidence="9">
    <location>
        <begin position="1"/>
        <end position="20"/>
    </location>
</feature>
<dbReference type="InterPro" id="IPR036942">
    <property type="entry name" value="Beta-barrel_TonB_sf"/>
</dbReference>
<dbReference type="InterPro" id="IPR039426">
    <property type="entry name" value="TonB-dep_rcpt-like"/>
</dbReference>
<reference evidence="11 12" key="1">
    <citation type="submission" date="2024-09" db="EMBL/GenBank/DDBJ databases">
        <authorList>
            <person name="Sun Q."/>
            <person name="Mori K."/>
        </authorList>
    </citation>
    <scope>NUCLEOTIDE SEQUENCE [LARGE SCALE GENOMIC DNA]</scope>
    <source>
        <strain evidence="11 12">CECT 7955</strain>
    </source>
</reference>
<keyword evidence="12" id="KW-1185">Reference proteome</keyword>
<evidence type="ECO:0000256" key="8">
    <source>
        <dbReference type="PROSITE-ProRule" id="PRU01360"/>
    </source>
</evidence>
<evidence type="ECO:0000313" key="12">
    <source>
        <dbReference type="Proteomes" id="UP001589607"/>
    </source>
</evidence>
<evidence type="ECO:0000259" key="10">
    <source>
        <dbReference type="Pfam" id="PF07715"/>
    </source>
</evidence>
<evidence type="ECO:0000256" key="9">
    <source>
        <dbReference type="SAM" id="SignalP"/>
    </source>
</evidence>
<feature type="domain" description="TonB-dependent receptor plug" evidence="10">
    <location>
        <begin position="277"/>
        <end position="353"/>
    </location>
</feature>
<keyword evidence="3 8" id="KW-1134">Transmembrane beta strand</keyword>
<keyword evidence="4 8" id="KW-0812">Transmembrane</keyword>
<name>A0ABV5GT09_9FLAO</name>
<evidence type="ECO:0000313" key="11">
    <source>
        <dbReference type="EMBL" id="MFB9098535.1"/>
    </source>
</evidence>
<dbReference type="Pfam" id="PF13715">
    <property type="entry name" value="CarbopepD_reg_2"/>
    <property type="match status" value="1"/>
</dbReference>
<keyword evidence="2 8" id="KW-0813">Transport</keyword>
<dbReference type="PANTHER" id="PTHR30069">
    <property type="entry name" value="TONB-DEPENDENT OUTER MEMBRANE RECEPTOR"/>
    <property type="match status" value="1"/>
</dbReference>
<evidence type="ECO:0000256" key="3">
    <source>
        <dbReference type="ARBA" id="ARBA00022452"/>
    </source>
</evidence>
<keyword evidence="5 9" id="KW-0732">Signal</keyword>
<evidence type="ECO:0000256" key="2">
    <source>
        <dbReference type="ARBA" id="ARBA00022448"/>
    </source>
</evidence>
<accession>A0ABV5GT09</accession>
<organism evidence="11 12">
    <name type="scientific">Flavobacterium jumunjinense</name>
    <dbReference type="NCBI Taxonomy" id="998845"/>
    <lineage>
        <taxon>Bacteria</taxon>
        <taxon>Pseudomonadati</taxon>
        <taxon>Bacteroidota</taxon>
        <taxon>Flavobacteriia</taxon>
        <taxon>Flavobacteriales</taxon>
        <taxon>Flavobacteriaceae</taxon>
        <taxon>Flavobacterium</taxon>
    </lineage>
</organism>
<evidence type="ECO:0000256" key="1">
    <source>
        <dbReference type="ARBA" id="ARBA00004571"/>
    </source>
</evidence>
<comment type="caution">
    <text evidence="11">The sequence shown here is derived from an EMBL/GenBank/DDBJ whole genome shotgun (WGS) entry which is preliminary data.</text>
</comment>
<dbReference type="PANTHER" id="PTHR30069:SF29">
    <property type="entry name" value="HEMOGLOBIN AND HEMOGLOBIN-HAPTOGLOBIN-BINDING PROTEIN 1-RELATED"/>
    <property type="match status" value="1"/>
</dbReference>
<proteinExistence type="inferred from homology"/>